<comment type="caution">
    <text evidence="1">The sequence shown here is derived from an EMBL/GenBank/DDBJ whole genome shotgun (WGS) entry which is preliminary data.</text>
</comment>
<proteinExistence type="predicted"/>
<dbReference type="Proteomes" id="UP001596978">
    <property type="component" value="Unassembled WGS sequence"/>
</dbReference>
<evidence type="ECO:0000313" key="2">
    <source>
        <dbReference type="Proteomes" id="UP001596978"/>
    </source>
</evidence>
<evidence type="ECO:0000313" key="1">
    <source>
        <dbReference type="EMBL" id="MFD0861164.1"/>
    </source>
</evidence>
<dbReference type="EMBL" id="JBHTJH010000004">
    <property type="protein sequence ID" value="MFD0861164.1"/>
    <property type="molecule type" value="Genomic_DNA"/>
</dbReference>
<dbReference type="RefSeq" id="WP_386403676.1">
    <property type="nucleotide sequence ID" value="NZ_JBHTJH010000004.1"/>
</dbReference>
<reference evidence="2" key="1">
    <citation type="journal article" date="2019" name="Int. J. Syst. Evol. Microbiol.">
        <title>The Global Catalogue of Microorganisms (GCM) 10K type strain sequencing project: providing services to taxonomists for standard genome sequencing and annotation.</title>
        <authorList>
            <consortium name="The Broad Institute Genomics Platform"/>
            <consortium name="The Broad Institute Genome Sequencing Center for Infectious Disease"/>
            <person name="Wu L."/>
            <person name="Ma J."/>
        </authorList>
    </citation>
    <scope>NUCLEOTIDE SEQUENCE [LARGE SCALE GENOMIC DNA]</scope>
    <source>
        <strain evidence="2">CCUG 62952</strain>
    </source>
</reference>
<gene>
    <name evidence="1" type="ORF">ACFQ1M_03005</name>
</gene>
<name>A0ABW3CTS5_9FLAO</name>
<sequence length="262" mass="28944">MKTRRIYTLEMYRQFRYLATWLPGTPLELGDIGILRGKEFTKIGNLSEHGISFEIEPDDTPADLEFSSKGSVSIITKLSGTATPTGSTLSEADAGISVSFSKENAILFKANKTKTPAIKNQVALGKKVLELYKEGKWNKDWAVITELINAESGSVIISSSKEGKIDLKVNGELGSKQLDIADAELNFGLSFSKDLSTKMIAQRGITPLFKVSKVRSHLLMKPIFKMSGVDAMDLASPEAYKQKELDLYFGEPEFDFENDSEL</sequence>
<accession>A0ABW3CTS5</accession>
<organism evidence="1 2">
    <name type="scientific">Sungkyunkwania multivorans</name>
    <dbReference type="NCBI Taxonomy" id="1173618"/>
    <lineage>
        <taxon>Bacteria</taxon>
        <taxon>Pseudomonadati</taxon>
        <taxon>Bacteroidota</taxon>
        <taxon>Flavobacteriia</taxon>
        <taxon>Flavobacteriales</taxon>
        <taxon>Flavobacteriaceae</taxon>
        <taxon>Sungkyunkwania</taxon>
    </lineage>
</organism>
<protein>
    <recommendedName>
        <fullName evidence="3">AsmA-like C-terminal domain-containing protein</fullName>
    </recommendedName>
</protein>
<keyword evidence="2" id="KW-1185">Reference proteome</keyword>
<evidence type="ECO:0008006" key="3">
    <source>
        <dbReference type="Google" id="ProtNLM"/>
    </source>
</evidence>